<evidence type="ECO:0000259" key="3">
    <source>
        <dbReference type="PROSITE" id="PS50020"/>
    </source>
</evidence>
<feature type="domain" description="WW" evidence="3">
    <location>
        <begin position="160"/>
        <end position="193"/>
    </location>
</feature>
<dbReference type="InterPro" id="IPR001202">
    <property type="entry name" value="WW_dom"/>
</dbReference>
<dbReference type="PROSITE" id="PS50020">
    <property type="entry name" value="WW_DOMAIN_2"/>
    <property type="match status" value="2"/>
</dbReference>
<proteinExistence type="predicted"/>
<protein>
    <recommendedName>
        <fullName evidence="7">Transcription elongation regulator 1</fullName>
    </recommendedName>
</protein>
<evidence type="ECO:0000313" key="5">
    <source>
        <dbReference type="EMBL" id="KAG9319416.1"/>
    </source>
</evidence>
<evidence type="ECO:0000256" key="1">
    <source>
        <dbReference type="ARBA" id="ARBA00022737"/>
    </source>
</evidence>
<feature type="compositionally biased region" description="Basic and acidic residues" evidence="2">
    <location>
        <begin position="394"/>
        <end position="411"/>
    </location>
</feature>
<dbReference type="PROSITE" id="PS01159">
    <property type="entry name" value="WW_DOMAIN_1"/>
    <property type="match status" value="1"/>
</dbReference>
<feature type="compositionally biased region" description="Basic and acidic residues" evidence="2">
    <location>
        <begin position="210"/>
        <end position="232"/>
    </location>
</feature>
<feature type="domain" description="FF" evidence="4">
    <location>
        <begin position="530"/>
        <end position="592"/>
    </location>
</feature>
<feature type="compositionally biased region" description="Basic and acidic residues" evidence="2">
    <location>
        <begin position="495"/>
        <end position="519"/>
    </location>
</feature>
<feature type="compositionally biased region" description="Low complexity" evidence="2">
    <location>
        <begin position="419"/>
        <end position="429"/>
    </location>
</feature>
<name>A0A9P8CV00_MORAP</name>
<feature type="region of interest" description="Disordered" evidence="2">
    <location>
        <begin position="487"/>
        <end position="529"/>
    </location>
</feature>
<accession>A0A9P8CV00</accession>
<dbReference type="Gene3D" id="1.10.10.440">
    <property type="entry name" value="FF domain"/>
    <property type="match status" value="3"/>
</dbReference>
<feature type="region of interest" description="Disordered" evidence="2">
    <location>
        <begin position="1"/>
        <end position="55"/>
    </location>
</feature>
<dbReference type="InterPro" id="IPR002713">
    <property type="entry name" value="FF_domain"/>
</dbReference>
<dbReference type="GO" id="GO:0005634">
    <property type="term" value="C:nucleus"/>
    <property type="evidence" value="ECO:0007669"/>
    <property type="project" value="TreeGrafter"/>
</dbReference>
<evidence type="ECO:0000259" key="4">
    <source>
        <dbReference type="PROSITE" id="PS51676"/>
    </source>
</evidence>
<reference evidence="5" key="1">
    <citation type="submission" date="2021-07" db="EMBL/GenBank/DDBJ databases">
        <title>Draft genome of Mortierella alpina, strain LL118, isolated from an aspen leaf litter sample.</title>
        <authorList>
            <person name="Yang S."/>
            <person name="Vinatzer B.A."/>
        </authorList>
    </citation>
    <scope>NUCLEOTIDE SEQUENCE</scope>
    <source>
        <strain evidence="5">LL118</strain>
    </source>
</reference>
<evidence type="ECO:0000256" key="2">
    <source>
        <dbReference type="SAM" id="MobiDB-lite"/>
    </source>
</evidence>
<organism evidence="5 6">
    <name type="scientific">Mortierella alpina</name>
    <name type="common">Oleaginous fungus</name>
    <name type="synonym">Mortierella renispora</name>
    <dbReference type="NCBI Taxonomy" id="64518"/>
    <lineage>
        <taxon>Eukaryota</taxon>
        <taxon>Fungi</taxon>
        <taxon>Fungi incertae sedis</taxon>
        <taxon>Mucoromycota</taxon>
        <taxon>Mortierellomycotina</taxon>
        <taxon>Mortierellomycetes</taxon>
        <taxon>Mortierellales</taxon>
        <taxon>Mortierellaceae</taxon>
        <taxon>Mortierella</taxon>
    </lineage>
</organism>
<dbReference type="Pfam" id="PF00397">
    <property type="entry name" value="WW"/>
    <property type="match status" value="1"/>
</dbReference>
<dbReference type="SUPFAM" id="SSF81698">
    <property type="entry name" value="FF domain"/>
    <property type="match status" value="3"/>
</dbReference>
<comment type="caution">
    <text evidence="5">The sequence shown here is derived from an EMBL/GenBank/DDBJ whole genome shotgun (WGS) entry which is preliminary data.</text>
</comment>
<dbReference type="Pfam" id="PF01846">
    <property type="entry name" value="FF"/>
    <property type="match status" value="3"/>
</dbReference>
<dbReference type="PANTHER" id="PTHR15377:SF3">
    <property type="entry name" value="WW DOMAIN-CONTAINING PROTEIN"/>
    <property type="match status" value="1"/>
</dbReference>
<dbReference type="Proteomes" id="UP000717515">
    <property type="component" value="Unassembled WGS sequence"/>
</dbReference>
<dbReference type="InterPro" id="IPR045148">
    <property type="entry name" value="TCRG1-like"/>
</dbReference>
<dbReference type="CDD" id="cd00201">
    <property type="entry name" value="WW"/>
    <property type="match status" value="1"/>
</dbReference>
<dbReference type="SMART" id="SM00441">
    <property type="entry name" value="FF"/>
    <property type="match status" value="3"/>
</dbReference>
<feature type="domain" description="WW" evidence="3">
    <location>
        <begin position="48"/>
        <end position="81"/>
    </location>
</feature>
<dbReference type="PROSITE" id="PS51676">
    <property type="entry name" value="FF"/>
    <property type="match status" value="1"/>
</dbReference>
<feature type="compositionally biased region" description="Pro residues" evidence="2">
    <location>
        <begin position="1"/>
        <end position="12"/>
    </location>
</feature>
<gene>
    <name evidence="5" type="ORF">KVV02_002476</name>
</gene>
<dbReference type="PANTHER" id="PTHR15377">
    <property type="entry name" value="TRANSCRIPTION ELONGATION REGULATOR 1"/>
    <property type="match status" value="1"/>
</dbReference>
<dbReference type="EMBL" id="JAIFTL010000461">
    <property type="protein sequence ID" value="KAG9319416.1"/>
    <property type="molecule type" value="Genomic_DNA"/>
</dbReference>
<evidence type="ECO:0000313" key="6">
    <source>
        <dbReference type="Proteomes" id="UP000717515"/>
    </source>
</evidence>
<feature type="region of interest" description="Disordered" evidence="2">
    <location>
        <begin position="210"/>
        <end position="259"/>
    </location>
</feature>
<dbReference type="AlphaFoldDB" id="A0A9P8CV00"/>
<dbReference type="GO" id="GO:0003712">
    <property type="term" value="F:transcription coregulator activity"/>
    <property type="evidence" value="ECO:0007669"/>
    <property type="project" value="TreeGrafter"/>
</dbReference>
<sequence length="598" mass="67122">MDPMQGRPPGPPFYGGQPGAHPGQLIPGPYQPGPFGPPPHQSAFPPPAFLPPGWTEHKAPDGMPYYYNAATGQSSWVRPTVPLPISGQMPPPGIVPPPTGVPGFPMNQQQQPVYPPGVAPPATGLAPPAIPATSSASTEDSGKSKKSKKVKKEKAVKKTQILDTPWFIVTTNLENTFFYNKETKASIWVPTQELETVLVKMGQVATEKLEAERRAKDEEEQERLRALKRPNEAAEAGQEGEKRSKNDSEAASGGTEMTEDDVAWQLAAMEGMMGDQDEDQHMDSQDESEDEDDGAVQARLRLLQGSASSSTSSQAVRLAASPALEISPDNIQEREMAFMDLMRDRGVTQFDTWEKAMSRIEIDPRIRLIPSSKDRQALFESFCLIRAQEIKDAKEKEATKAEEGSIRDSVKKRSRDSKSTSVSAVSSSSSKPEDVYSRLVEDYTTKTSTWLDFMTKYRIDPRFLGLKPGSLRESIFRQYLSDLKKGIIQPKTRSRSSERSKDKERRRDRSRDKSRDRSSKGPSSRSYKATTEEIEEFMSLLKETKKDILHEHKHSSSVEWRKIKKSIDRDRRYEAVGSSTERERLFREYADRVIQRRD</sequence>
<feature type="region of interest" description="Disordered" evidence="2">
    <location>
        <begin position="394"/>
        <end position="429"/>
    </location>
</feature>
<dbReference type="SUPFAM" id="SSF51045">
    <property type="entry name" value="WW domain"/>
    <property type="match status" value="1"/>
</dbReference>
<feature type="region of interest" description="Disordered" evidence="2">
    <location>
        <begin position="98"/>
        <end position="155"/>
    </location>
</feature>
<dbReference type="GO" id="GO:0070063">
    <property type="term" value="F:RNA polymerase binding"/>
    <property type="evidence" value="ECO:0007669"/>
    <property type="project" value="InterPro"/>
</dbReference>
<dbReference type="Gene3D" id="2.20.70.10">
    <property type="match status" value="2"/>
</dbReference>
<keyword evidence="1" id="KW-0677">Repeat</keyword>
<dbReference type="InterPro" id="IPR036020">
    <property type="entry name" value="WW_dom_sf"/>
</dbReference>
<dbReference type="InterPro" id="IPR036517">
    <property type="entry name" value="FF_domain_sf"/>
</dbReference>
<feature type="compositionally biased region" description="Pro residues" evidence="2">
    <location>
        <begin position="29"/>
        <end position="50"/>
    </location>
</feature>
<evidence type="ECO:0008006" key="7">
    <source>
        <dbReference type="Google" id="ProtNLM"/>
    </source>
</evidence>
<feature type="compositionally biased region" description="Basic residues" evidence="2">
    <location>
        <begin position="144"/>
        <end position="155"/>
    </location>
</feature>
<dbReference type="SMART" id="SM00456">
    <property type="entry name" value="WW"/>
    <property type="match status" value="2"/>
</dbReference>
<feature type="compositionally biased region" description="Basic and acidic residues" evidence="2">
    <location>
        <begin position="239"/>
        <end position="248"/>
    </location>
</feature>